<evidence type="ECO:0000313" key="1">
    <source>
        <dbReference type="EMBL" id="MQW38846.1"/>
    </source>
</evidence>
<protein>
    <submittedName>
        <fullName evidence="1">Class Ib ribonucleoside-diphosphate reductase assembly flavoprotein NrdI</fullName>
    </submittedName>
</protein>
<gene>
    <name evidence="1" type="primary">nrdI</name>
    <name evidence="1" type="ORF">GHI93_02635</name>
</gene>
<dbReference type="OrthoDB" id="350535at2"/>
<sequence length="144" mass="16094">MKIVYFSLTGQTRRFVNKLQNVEAVEITADAPDVELTEPFLLITPSYAEETPTVSHSQDVVDPVFEFMDWGLNAAFCRGIIGTGNKNFAGIYIFTAKELSAKHQIPILYDFEFNGTPSDVAYVEKLIQRLDAGAKIKTSNNQLK</sequence>
<dbReference type="GO" id="GO:0010181">
    <property type="term" value="F:FMN binding"/>
    <property type="evidence" value="ECO:0007669"/>
    <property type="project" value="InterPro"/>
</dbReference>
<evidence type="ECO:0000313" key="2">
    <source>
        <dbReference type="Proteomes" id="UP000439550"/>
    </source>
</evidence>
<dbReference type="Pfam" id="PF07972">
    <property type="entry name" value="Flavodoxin_NdrI"/>
    <property type="match status" value="1"/>
</dbReference>
<proteinExistence type="predicted"/>
<dbReference type="EMBL" id="WITJ01000003">
    <property type="protein sequence ID" value="MQW38846.1"/>
    <property type="molecule type" value="Genomic_DNA"/>
</dbReference>
<dbReference type="PIRSF" id="PIRSF005087">
    <property type="entry name" value="NrdI"/>
    <property type="match status" value="1"/>
</dbReference>
<reference evidence="1 2" key="1">
    <citation type="submission" date="2019-10" db="EMBL/GenBank/DDBJ databases">
        <authorList>
            <person name="Dong K."/>
        </authorList>
    </citation>
    <scope>NUCLEOTIDE SEQUENCE [LARGE SCALE GENOMIC DNA]</scope>
    <source>
        <strain evidence="1 2">DSM 28960</strain>
    </source>
</reference>
<keyword evidence="2" id="KW-1185">Reference proteome</keyword>
<dbReference type="InterPro" id="IPR029039">
    <property type="entry name" value="Flavoprotein-like_sf"/>
</dbReference>
<comment type="caution">
    <text evidence="1">The sequence shown here is derived from an EMBL/GenBank/DDBJ whole genome shotgun (WGS) entry which is preliminary data.</text>
</comment>
<organism evidence="1 2">
    <name type="scientific">Lactococcus hircilactis</name>
    <dbReference type="NCBI Taxonomy" id="1494462"/>
    <lineage>
        <taxon>Bacteria</taxon>
        <taxon>Bacillati</taxon>
        <taxon>Bacillota</taxon>
        <taxon>Bacilli</taxon>
        <taxon>Lactobacillales</taxon>
        <taxon>Streptococcaceae</taxon>
        <taxon>Lactococcus</taxon>
    </lineage>
</organism>
<name>A0A7X1Z6Z1_9LACT</name>
<dbReference type="PANTHER" id="PTHR37297">
    <property type="entry name" value="PROTEIN NRDI"/>
    <property type="match status" value="1"/>
</dbReference>
<dbReference type="NCBIfam" id="TIGR00333">
    <property type="entry name" value="nrdI"/>
    <property type="match status" value="1"/>
</dbReference>
<dbReference type="PANTHER" id="PTHR37297:SF1">
    <property type="entry name" value="PROTEIN NRDI"/>
    <property type="match status" value="1"/>
</dbReference>
<accession>A0A7X1Z6Z1</accession>
<dbReference type="Gene3D" id="3.40.50.360">
    <property type="match status" value="1"/>
</dbReference>
<dbReference type="RefSeq" id="WP_153495339.1">
    <property type="nucleotide sequence ID" value="NZ_CAXYUY010000001.1"/>
</dbReference>
<dbReference type="SUPFAM" id="SSF52218">
    <property type="entry name" value="Flavoproteins"/>
    <property type="match status" value="1"/>
</dbReference>
<dbReference type="InterPro" id="IPR004465">
    <property type="entry name" value="RNR_NrdI"/>
</dbReference>
<dbReference type="AlphaFoldDB" id="A0A7X1Z6Z1"/>
<dbReference type="Proteomes" id="UP000439550">
    <property type="component" value="Unassembled WGS sequence"/>
</dbReference>